<reference evidence="10" key="2">
    <citation type="submission" date="2016-03" db="EMBL/GenBank/DDBJ databases">
        <authorList>
            <person name="Seldin L."/>
        </authorList>
    </citation>
    <scope>NUCLEOTIDE SEQUENCE [LARGE SCALE GENOMIC DNA]</scope>
    <source>
        <strain evidence="10">PP9</strain>
    </source>
</reference>
<evidence type="ECO:0000256" key="5">
    <source>
        <dbReference type="PIRSR" id="PIRSR036492-1"/>
    </source>
</evidence>
<dbReference type="STRING" id="241244.ATY39_00245"/>
<dbReference type="InterPro" id="IPR016162">
    <property type="entry name" value="Ald_DH_N"/>
</dbReference>
<evidence type="ECO:0000256" key="2">
    <source>
        <dbReference type="ARBA" id="ARBA00023002"/>
    </source>
</evidence>
<evidence type="ECO:0000256" key="7">
    <source>
        <dbReference type="RuleBase" id="RU003345"/>
    </source>
</evidence>
<name>A0A143H8Z0_9BACL</name>
<dbReference type="FunFam" id="3.40.605.10:FF:000004">
    <property type="entry name" value="Aldehyde dehydrogenase"/>
    <property type="match status" value="1"/>
</dbReference>
<dbReference type="Proteomes" id="UP000076021">
    <property type="component" value="Chromosome"/>
</dbReference>
<organism evidence="9 10">
    <name type="scientific">Rummeliibacillus stabekisii</name>
    <dbReference type="NCBI Taxonomy" id="241244"/>
    <lineage>
        <taxon>Bacteria</taxon>
        <taxon>Bacillati</taxon>
        <taxon>Bacillota</taxon>
        <taxon>Bacilli</taxon>
        <taxon>Bacillales</taxon>
        <taxon>Caryophanaceae</taxon>
        <taxon>Rummeliibacillus</taxon>
    </lineage>
</organism>
<dbReference type="RefSeq" id="WP_066784058.1">
    <property type="nucleotide sequence ID" value="NZ_CP014806.1"/>
</dbReference>
<evidence type="ECO:0000313" key="9">
    <source>
        <dbReference type="EMBL" id="AMW97976.1"/>
    </source>
</evidence>
<dbReference type="GO" id="GO:0004029">
    <property type="term" value="F:aldehyde dehydrogenase (NAD+) activity"/>
    <property type="evidence" value="ECO:0007669"/>
    <property type="project" value="TreeGrafter"/>
</dbReference>
<dbReference type="InterPro" id="IPR015590">
    <property type="entry name" value="Aldehyde_DH_dom"/>
</dbReference>
<dbReference type="PROSITE" id="PS00070">
    <property type="entry name" value="ALDEHYDE_DEHYDR_CYS"/>
    <property type="match status" value="1"/>
</dbReference>
<dbReference type="InterPro" id="IPR016160">
    <property type="entry name" value="Ald_DH_CS_CYS"/>
</dbReference>
<keyword evidence="2 4" id="KW-0560">Oxidoreductase</keyword>
<feature type="domain" description="Aldehyde dehydrogenase" evidence="8">
    <location>
        <begin position="9"/>
        <end position="429"/>
    </location>
</feature>
<feature type="active site" evidence="5 6">
    <location>
        <position position="211"/>
    </location>
</feature>
<evidence type="ECO:0000256" key="3">
    <source>
        <dbReference type="ARBA" id="ARBA00023027"/>
    </source>
</evidence>
<dbReference type="FunFam" id="3.40.309.10:FF:000003">
    <property type="entry name" value="Aldehyde dehydrogenase"/>
    <property type="match status" value="1"/>
</dbReference>
<evidence type="ECO:0000256" key="4">
    <source>
        <dbReference type="PIRNR" id="PIRNR036492"/>
    </source>
</evidence>
<dbReference type="PANTHER" id="PTHR43570:SF16">
    <property type="entry name" value="ALDEHYDE DEHYDROGENASE TYPE III, ISOFORM Q"/>
    <property type="match status" value="1"/>
</dbReference>
<dbReference type="Pfam" id="PF00171">
    <property type="entry name" value="Aldedh"/>
    <property type="match status" value="1"/>
</dbReference>
<dbReference type="InterPro" id="IPR029510">
    <property type="entry name" value="Ald_DH_CS_GLU"/>
</dbReference>
<dbReference type="InterPro" id="IPR016163">
    <property type="entry name" value="Ald_DH_C"/>
</dbReference>
<sequence length="436" mass="48507">MSENYQGLVERQRAFFRTGKTKDVEFRVETLNKLVDAMKKYENEILAALRKDLNKSEKEGYRTEIGFVLHEIKYILDNVHTWAKPKEAQTPEVFGNASSMLYPEPYGLALIIAPWNYPFQLAVAPLIGAICAGNCAVLKPSEFTPATSGVLAKMVQENFPEEYIAVVEGEAETSTALLKEKFDYIFFTGSTGVGKIIMSAAAKHLTPVTLELGGKSPCIVHEDADLDTAAQRITKGKFSNAGQTCVAPDYLLIHKSVKEEFLEKMKGQIKEMFGEDVSKNPDFTHIINDRHFNRLSAFLDNGTQVVGGDTEEDRLFIAPTVLDDIKWEDPVMQDEIFGPILPVIEYDDLTEVIHKIVERPKPLALYLFTEDEEVENTVLGNISFGGGCINDTISHLATPYLPFGGVGESGMGSYHGQGSFDTFTHYKSILKLNRAK</sequence>
<evidence type="ECO:0000256" key="1">
    <source>
        <dbReference type="ARBA" id="ARBA00009986"/>
    </source>
</evidence>
<dbReference type="CDD" id="cd07136">
    <property type="entry name" value="ALDH_YwdH-P39616"/>
    <property type="match status" value="1"/>
</dbReference>
<evidence type="ECO:0000259" key="8">
    <source>
        <dbReference type="Pfam" id="PF00171"/>
    </source>
</evidence>
<reference evidence="9 10" key="1">
    <citation type="journal article" date="2016" name="Genome Announc.">
        <title>Whole-Genome Sequence of Rummeliibacillus stabekisii Strain PP9 Isolated from Antarctic Soil.</title>
        <authorList>
            <person name="da Mota F.F."/>
            <person name="Vollu R.E."/>
            <person name="Jurelevicius D."/>
            <person name="Seldin L."/>
        </authorList>
    </citation>
    <scope>NUCLEOTIDE SEQUENCE [LARGE SCALE GENOMIC DNA]</scope>
    <source>
        <strain evidence="9 10">PP9</strain>
    </source>
</reference>
<dbReference type="GO" id="GO:0006081">
    <property type="term" value="P:aldehyde metabolic process"/>
    <property type="evidence" value="ECO:0007669"/>
    <property type="project" value="InterPro"/>
</dbReference>
<dbReference type="KEGG" id="rst:ATY39_00245"/>
<dbReference type="PIRSF" id="PIRSF036492">
    <property type="entry name" value="ALDH"/>
    <property type="match status" value="1"/>
</dbReference>
<proteinExistence type="inferred from homology"/>
<keyword evidence="10" id="KW-1185">Reference proteome</keyword>
<dbReference type="PROSITE" id="PS00687">
    <property type="entry name" value="ALDEHYDE_DEHYDR_GLU"/>
    <property type="match status" value="1"/>
</dbReference>
<feature type="active site" evidence="5">
    <location>
        <position position="245"/>
    </location>
</feature>
<dbReference type="AlphaFoldDB" id="A0A143H8Z0"/>
<keyword evidence="3" id="KW-0520">NAD</keyword>
<dbReference type="Gene3D" id="3.40.309.10">
    <property type="entry name" value="Aldehyde Dehydrogenase, Chain A, domain 2"/>
    <property type="match status" value="1"/>
</dbReference>
<dbReference type="SUPFAM" id="SSF53720">
    <property type="entry name" value="ALDH-like"/>
    <property type="match status" value="1"/>
</dbReference>
<accession>A0A143H8Z0</accession>
<dbReference type="InterPro" id="IPR012394">
    <property type="entry name" value="Aldehyde_DH_NAD(P)"/>
</dbReference>
<dbReference type="EMBL" id="CP014806">
    <property type="protein sequence ID" value="AMW97976.1"/>
    <property type="molecule type" value="Genomic_DNA"/>
</dbReference>
<dbReference type="GO" id="GO:0005737">
    <property type="term" value="C:cytoplasm"/>
    <property type="evidence" value="ECO:0007669"/>
    <property type="project" value="TreeGrafter"/>
</dbReference>
<evidence type="ECO:0000256" key="6">
    <source>
        <dbReference type="PROSITE-ProRule" id="PRU10007"/>
    </source>
</evidence>
<evidence type="ECO:0000313" key="10">
    <source>
        <dbReference type="Proteomes" id="UP000076021"/>
    </source>
</evidence>
<dbReference type="Gene3D" id="3.40.605.10">
    <property type="entry name" value="Aldehyde Dehydrogenase, Chain A, domain 1"/>
    <property type="match status" value="1"/>
</dbReference>
<dbReference type="OrthoDB" id="9762913at2"/>
<protein>
    <recommendedName>
        <fullName evidence="4">Aldehyde dehydrogenase</fullName>
    </recommendedName>
</protein>
<dbReference type="PANTHER" id="PTHR43570">
    <property type="entry name" value="ALDEHYDE DEHYDROGENASE"/>
    <property type="match status" value="1"/>
</dbReference>
<gene>
    <name evidence="9" type="ORF">ATY39_00245</name>
</gene>
<dbReference type="InterPro" id="IPR016161">
    <property type="entry name" value="Ald_DH/histidinol_DH"/>
</dbReference>
<comment type="similarity">
    <text evidence="1 4 7">Belongs to the aldehyde dehydrogenase family.</text>
</comment>